<dbReference type="Proteomes" id="UP000827284">
    <property type="component" value="Unassembled WGS sequence"/>
</dbReference>
<dbReference type="Pfam" id="PF06337">
    <property type="entry name" value="DUSP"/>
    <property type="match status" value="1"/>
</dbReference>
<feature type="region of interest" description="Disordered" evidence="13">
    <location>
        <begin position="834"/>
        <end position="853"/>
    </location>
</feature>
<keyword evidence="12" id="KW-0833">Ubl conjugation pathway</keyword>
<evidence type="ECO:0000256" key="12">
    <source>
        <dbReference type="RuleBase" id="RU366025"/>
    </source>
</evidence>
<dbReference type="PROSITE" id="PS50271">
    <property type="entry name" value="ZF_UBP"/>
    <property type="match status" value="1"/>
</dbReference>
<dbReference type="SUPFAM" id="SSF143791">
    <property type="entry name" value="DUSP-like"/>
    <property type="match status" value="2"/>
</dbReference>
<keyword evidence="9" id="KW-0862">Zinc</keyword>
<reference evidence="17" key="2">
    <citation type="journal article" date="2022" name="Microbiol. Resour. Announc.">
        <title>Whole-Genome Sequence of Entomortierella parvispora E1425, a Mucoromycotan Fungus Associated with Burkholderiaceae-Related Endosymbiotic Bacteria.</title>
        <authorList>
            <person name="Herlambang A."/>
            <person name="Guo Y."/>
            <person name="Takashima Y."/>
            <person name="Narisawa K."/>
            <person name="Ohta H."/>
            <person name="Nishizawa T."/>
        </authorList>
    </citation>
    <scope>NUCLEOTIDE SEQUENCE</scope>
    <source>
        <strain evidence="17">E1425</strain>
    </source>
</reference>
<evidence type="ECO:0000256" key="3">
    <source>
        <dbReference type="ARBA" id="ARBA00008269"/>
    </source>
</evidence>
<evidence type="ECO:0000313" key="18">
    <source>
        <dbReference type="Proteomes" id="UP000827284"/>
    </source>
</evidence>
<dbReference type="OrthoDB" id="289038at2759"/>
<evidence type="ECO:0000256" key="13">
    <source>
        <dbReference type="SAM" id="MobiDB-lite"/>
    </source>
</evidence>
<keyword evidence="4" id="KW-0963">Cytoplasm</keyword>
<name>A0A9P3HLL5_9FUNG</name>
<feature type="region of interest" description="Disordered" evidence="13">
    <location>
        <begin position="299"/>
        <end position="350"/>
    </location>
</feature>
<dbReference type="InterPro" id="IPR013083">
    <property type="entry name" value="Znf_RING/FYVE/PHD"/>
</dbReference>
<dbReference type="Pfam" id="PF00443">
    <property type="entry name" value="UCH"/>
    <property type="match status" value="1"/>
</dbReference>
<evidence type="ECO:0000256" key="1">
    <source>
        <dbReference type="ARBA" id="ARBA00004300"/>
    </source>
</evidence>
<dbReference type="SUPFAM" id="SSF54001">
    <property type="entry name" value="Cysteine proteinases"/>
    <property type="match status" value="1"/>
</dbReference>
<dbReference type="Gene3D" id="3.30.40.10">
    <property type="entry name" value="Zinc/RING finger domain, C3HC4 (zinc finger)"/>
    <property type="match status" value="1"/>
</dbReference>
<feature type="domain" description="UBP-type" evidence="15">
    <location>
        <begin position="6"/>
        <end position="129"/>
    </location>
</feature>
<evidence type="ECO:0000256" key="2">
    <source>
        <dbReference type="ARBA" id="ARBA00004556"/>
    </source>
</evidence>
<dbReference type="InterPro" id="IPR018200">
    <property type="entry name" value="USP_CS"/>
</dbReference>
<dbReference type="PROSITE" id="PS00972">
    <property type="entry name" value="USP_1"/>
    <property type="match status" value="1"/>
</dbReference>
<dbReference type="SUPFAM" id="SSF57850">
    <property type="entry name" value="RING/U-box"/>
    <property type="match status" value="1"/>
</dbReference>
<evidence type="ECO:0000313" key="17">
    <source>
        <dbReference type="EMBL" id="GJJ78830.1"/>
    </source>
</evidence>
<dbReference type="AlphaFoldDB" id="A0A9P3HLL5"/>
<gene>
    <name evidence="17" type="ORF">EMPS_11189</name>
</gene>
<dbReference type="InterPro" id="IPR038765">
    <property type="entry name" value="Papain-like_cys_pep_sf"/>
</dbReference>
<evidence type="ECO:0000256" key="11">
    <source>
        <dbReference type="PROSITE-ProRule" id="PRU00502"/>
    </source>
</evidence>
<dbReference type="PANTHER" id="PTHR21646:SF86">
    <property type="entry name" value="UBIQUITIN CARBOXYL-TERMINAL HYDROLASE"/>
    <property type="match status" value="1"/>
</dbReference>
<dbReference type="CDD" id="cd02674">
    <property type="entry name" value="Peptidase_C19R"/>
    <property type="match status" value="1"/>
</dbReference>
<dbReference type="PANTHER" id="PTHR21646">
    <property type="entry name" value="UBIQUITIN CARBOXYL-TERMINAL HYDROLASE"/>
    <property type="match status" value="1"/>
</dbReference>
<comment type="caution">
    <text evidence="17">The sequence shown here is derived from an EMBL/GenBank/DDBJ whole genome shotgun (WGS) entry which is preliminary data.</text>
</comment>
<comment type="catalytic activity">
    <reaction evidence="12">
        <text>Thiol-dependent hydrolysis of ester, thioester, amide, peptide and isopeptide bonds formed by the C-terminal Gly of ubiquitin (a 76-residue protein attached to proteins as an intracellular targeting signal).</text>
        <dbReference type="EC" id="3.4.19.12"/>
    </reaction>
</comment>
<dbReference type="InterPro" id="IPR028889">
    <property type="entry name" value="USP"/>
</dbReference>
<dbReference type="InterPro" id="IPR006615">
    <property type="entry name" value="Pept_C19_DUSP"/>
</dbReference>
<dbReference type="EMBL" id="BQFW01000015">
    <property type="protein sequence ID" value="GJJ78830.1"/>
    <property type="molecule type" value="Genomic_DNA"/>
</dbReference>
<dbReference type="PROSITE" id="PS51283">
    <property type="entry name" value="DUSP"/>
    <property type="match status" value="2"/>
</dbReference>
<dbReference type="GO" id="GO:0008270">
    <property type="term" value="F:zinc ion binding"/>
    <property type="evidence" value="ECO:0007669"/>
    <property type="project" value="UniProtKB-KW"/>
</dbReference>
<sequence length="906" mass="102257">MRQGSMHCEHATILAARSNPLAKIDSSSFKKNLASANLKCDGCEVRVPKLWICLEPSCRTVVCTTSHTSHMNSHYKSLHKEAVKDACHCVFMNPRTLTIWCYRCDCELNPFMDGTLISASGKHFLKTVVRCMQGKKSKQDGDGGILDLDMPGLVGLKNLGNTCYMNAALQALSNTPALTYYFQNCEAFIPEARMLEYARQKNHTLVDSFFHFVHTMWSGKSAILSPVNLVSDVKKCNDMFQGSSQQDSQEFLRCILDKLHDELTYPRRVESPSQIIPIQDEKLSKMKSVQLPMSISTSSAGTFKDSGKSSSTTKGTTSSVSYASSRSSTSSRSAQSSENSSLTENAEVTPARATAPSIISDIFEGTLESRVRCLSCRKEYIKEDKFFDLSIPIDKKSKIIDDTPNDKGSKDKEGGVFGSLADSFSWLGMGNRTIKLQDCLAAFCATEELTGEDRYKCTQCDALNDCRKTFRITQLPETLCIHLKRFRYDSYSSKINTYVQFPLEDLDVTPFFKSTDPKELKNTKYDLYAMVRHRGAVGGGHYIGYSKHAVDGCWYEFDDTYVTRKAPADIAKMEAYILFYKRRSSHRDEDRTRISKYMTKPLMQIYDKALMVYISRLWFCRWTYLTNPGPISNHDFLCPHGGINVAITRNVMDMVMPIPRIAWDALVELYGTDGSPVVNISALESEREMVCDICAFEEAELDKRRKREDHDVTRLDSSAIANGELWYLIGADWLKEWHAFKTGDRPPGPIRNSQFLKDNGQPRAGMKRGVDYRGINKNVWYYLHSIYGGGPEYVRGALDLYAPDPKTIPAPPSPSNSRIQHSHSHPHVLTYNHSHNHSHSHGHGHPQYMPAPRHNYNQPLVLPNSIPQLSPQHFQQMPLYPPNPTGYYLNGESRKAPPTMPVRILG</sequence>
<keyword evidence="7" id="KW-0677">Repeat</keyword>
<comment type="subcellular location">
    <subcellularLocation>
        <location evidence="1">Cytoplasm</location>
        <location evidence="1">Cytoskeleton</location>
        <location evidence="1">Microtubule organizing center</location>
        <location evidence="1">Centrosome</location>
    </subcellularLocation>
    <subcellularLocation>
        <location evidence="2">Cytoplasm</location>
        <location evidence="2">Perinuclear region</location>
    </subcellularLocation>
</comment>
<dbReference type="SMART" id="SM00695">
    <property type="entry name" value="DUSP"/>
    <property type="match status" value="2"/>
</dbReference>
<keyword evidence="8 11" id="KW-0863">Zinc-finger</keyword>
<dbReference type="InterPro" id="IPR050185">
    <property type="entry name" value="Ub_carboxyl-term_hydrolase"/>
</dbReference>
<comment type="similarity">
    <text evidence="3">Belongs to the peptidase C19 family. USP20/USP33 subfamily.</text>
</comment>
<evidence type="ECO:0000256" key="9">
    <source>
        <dbReference type="ARBA" id="ARBA00022833"/>
    </source>
</evidence>
<dbReference type="InterPro" id="IPR001394">
    <property type="entry name" value="Peptidase_C19_UCH"/>
</dbReference>
<dbReference type="GO" id="GO:0048471">
    <property type="term" value="C:perinuclear region of cytoplasm"/>
    <property type="evidence" value="ECO:0007669"/>
    <property type="project" value="UniProtKB-SubCell"/>
</dbReference>
<dbReference type="EC" id="3.4.19.12" evidence="12"/>
<feature type="domain" description="DUSP" evidence="16">
    <location>
        <begin position="585"/>
        <end position="683"/>
    </location>
</feature>
<dbReference type="Gene3D" id="3.30.2230.10">
    <property type="entry name" value="DUSP-like"/>
    <property type="match status" value="2"/>
</dbReference>
<evidence type="ECO:0000259" key="16">
    <source>
        <dbReference type="PROSITE" id="PS51283"/>
    </source>
</evidence>
<dbReference type="GO" id="GO:0004843">
    <property type="term" value="F:cysteine-type deubiquitinase activity"/>
    <property type="evidence" value="ECO:0007669"/>
    <property type="project" value="UniProtKB-UniRule"/>
</dbReference>
<keyword evidence="10" id="KW-0206">Cytoskeleton</keyword>
<evidence type="ECO:0000256" key="8">
    <source>
        <dbReference type="ARBA" id="ARBA00022771"/>
    </source>
</evidence>
<feature type="compositionally biased region" description="Basic residues" evidence="13">
    <location>
        <begin position="834"/>
        <end position="844"/>
    </location>
</feature>
<evidence type="ECO:0000256" key="6">
    <source>
        <dbReference type="ARBA" id="ARBA00022723"/>
    </source>
</evidence>
<evidence type="ECO:0000256" key="7">
    <source>
        <dbReference type="ARBA" id="ARBA00022737"/>
    </source>
</evidence>
<evidence type="ECO:0000256" key="4">
    <source>
        <dbReference type="ARBA" id="ARBA00022490"/>
    </source>
</evidence>
<reference evidence="17" key="1">
    <citation type="submission" date="2021-11" db="EMBL/GenBank/DDBJ databases">
        <authorList>
            <person name="Herlambang A."/>
            <person name="Guo Y."/>
            <person name="Takashima Y."/>
            <person name="Nishizawa T."/>
        </authorList>
    </citation>
    <scope>NUCLEOTIDE SEQUENCE</scope>
    <source>
        <strain evidence="17">E1425</strain>
    </source>
</reference>
<dbReference type="GO" id="GO:0006508">
    <property type="term" value="P:proteolysis"/>
    <property type="evidence" value="ECO:0007669"/>
    <property type="project" value="UniProtKB-KW"/>
</dbReference>
<evidence type="ECO:0000256" key="10">
    <source>
        <dbReference type="ARBA" id="ARBA00023212"/>
    </source>
</evidence>
<dbReference type="GO" id="GO:0016579">
    <property type="term" value="P:protein deubiquitination"/>
    <property type="evidence" value="ECO:0007669"/>
    <property type="project" value="InterPro"/>
</dbReference>
<evidence type="ECO:0000259" key="15">
    <source>
        <dbReference type="PROSITE" id="PS50271"/>
    </source>
</evidence>
<dbReference type="PROSITE" id="PS00973">
    <property type="entry name" value="USP_2"/>
    <property type="match status" value="1"/>
</dbReference>
<proteinExistence type="inferred from homology"/>
<feature type="domain" description="USP" evidence="14">
    <location>
        <begin position="154"/>
        <end position="583"/>
    </location>
</feature>
<dbReference type="InterPro" id="IPR001607">
    <property type="entry name" value="Znf_UBP"/>
</dbReference>
<keyword evidence="12" id="KW-0788">Thiol protease</keyword>
<keyword evidence="12 17" id="KW-0378">Hydrolase</keyword>
<organism evidence="17 18">
    <name type="scientific">Entomortierella parvispora</name>
    <dbReference type="NCBI Taxonomy" id="205924"/>
    <lineage>
        <taxon>Eukaryota</taxon>
        <taxon>Fungi</taxon>
        <taxon>Fungi incertae sedis</taxon>
        <taxon>Mucoromycota</taxon>
        <taxon>Mortierellomycotina</taxon>
        <taxon>Mortierellomycetes</taxon>
        <taxon>Mortierellales</taxon>
        <taxon>Mortierellaceae</taxon>
        <taxon>Entomortierella</taxon>
    </lineage>
</organism>
<accession>A0A9P3HLL5</accession>
<feature type="compositionally biased region" description="Low complexity" evidence="13">
    <location>
        <begin position="301"/>
        <end position="341"/>
    </location>
</feature>
<feature type="domain" description="DUSP" evidence="16">
    <location>
        <begin position="699"/>
        <end position="798"/>
    </location>
</feature>
<evidence type="ECO:0000259" key="14">
    <source>
        <dbReference type="PROSITE" id="PS50235"/>
    </source>
</evidence>
<keyword evidence="5" id="KW-0254">Endocytosis</keyword>
<dbReference type="InterPro" id="IPR035927">
    <property type="entry name" value="DUSP-like_sf"/>
</dbReference>
<keyword evidence="12" id="KW-0645">Protease</keyword>
<dbReference type="GO" id="GO:0006897">
    <property type="term" value="P:endocytosis"/>
    <property type="evidence" value="ECO:0007669"/>
    <property type="project" value="UniProtKB-KW"/>
</dbReference>
<keyword evidence="18" id="KW-1185">Reference proteome</keyword>
<keyword evidence="6" id="KW-0479">Metal-binding</keyword>
<protein>
    <recommendedName>
        <fullName evidence="12">Ubiquitin carboxyl-terminal hydrolase</fullName>
        <ecNumber evidence="12">3.4.19.12</ecNumber>
    </recommendedName>
</protein>
<evidence type="ECO:0000256" key="5">
    <source>
        <dbReference type="ARBA" id="ARBA00022583"/>
    </source>
</evidence>
<dbReference type="Pfam" id="PF02148">
    <property type="entry name" value="zf-UBP"/>
    <property type="match status" value="1"/>
</dbReference>
<dbReference type="Gene3D" id="3.90.70.10">
    <property type="entry name" value="Cysteine proteinases"/>
    <property type="match status" value="1"/>
</dbReference>
<dbReference type="PROSITE" id="PS50235">
    <property type="entry name" value="USP_3"/>
    <property type="match status" value="1"/>
</dbReference>